<dbReference type="OrthoDB" id="2016540at2759"/>
<evidence type="ECO:0000313" key="4">
    <source>
        <dbReference type="Proteomes" id="UP000789595"/>
    </source>
</evidence>
<keyword evidence="2" id="KW-0472">Membrane</keyword>
<proteinExistence type="predicted"/>
<sequence>MVFKFESRAEATALLRRRSRDAAVALLNKEFTAQRWTLRKELKLSVRPLVTLRYFRRAVLSTAGLGTGMQTGALFLFPHCARLATDWRNLGPASATTRALADRWLAKGAPAKDAGRPAGGDAGPGASEAPAARAAPASSFLGGLRRGAGGVSLGAARGGEADAARAAASFRARSRDGRAALALRAAVPGFFSGAGSAVGELVPFFLARAARRAGADPFAVIEEEEAAADDGAPARRPRLPLLAARTRARLCGNQIYGAFVRVDLHAIDATPPRWRDRLEAALADGAFWKIFVLAALPNPFFDLCGLVCGSLDVSLGTYFGACFAAKALVRTPLQTCAVALAVHRVGGAPAPPRALARVARGAFLALSSLLFACFLVSALEQMAQQRAIAELRADYDSILLAGEDA</sequence>
<keyword evidence="2" id="KW-1133">Transmembrane helix</keyword>
<evidence type="ECO:0000256" key="1">
    <source>
        <dbReference type="SAM" id="MobiDB-lite"/>
    </source>
</evidence>
<organism evidence="3 4">
    <name type="scientific">Pelagomonas calceolata</name>
    <dbReference type="NCBI Taxonomy" id="35677"/>
    <lineage>
        <taxon>Eukaryota</taxon>
        <taxon>Sar</taxon>
        <taxon>Stramenopiles</taxon>
        <taxon>Ochrophyta</taxon>
        <taxon>Pelagophyceae</taxon>
        <taxon>Pelagomonadales</taxon>
        <taxon>Pelagomonadaceae</taxon>
        <taxon>Pelagomonas</taxon>
    </lineage>
</organism>
<gene>
    <name evidence="3" type="ORF">PECAL_5P16710</name>
</gene>
<dbReference type="AlphaFoldDB" id="A0A8J2X225"/>
<keyword evidence="2" id="KW-0812">Transmembrane</keyword>
<evidence type="ECO:0000313" key="3">
    <source>
        <dbReference type="EMBL" id="CAH0377091.1"/>
    </source>
</evidence>
<name>A0A8J2X225_9STRA</name>
<evidence type="ECO:0000256" key="2">
    <source>
        <dbReference type="SAM" id="Phobius"/>
    </source>
</evidence>
<comment type="caution">
    <text evidence="3">The sequence shown here is derived from an EMBL/GenBank/DDBJ whole genome shotgun (WGS) entry which is preliminary data.</text>
</comment>
<keyword evidence="4" id="KW-1185">Reference proteome</keyword>
<dbReference type="Proteomes" id="UP000789595">
    <property type="component" value="Unassembled WGS sequence"/>
</dbReference>
<feature type="region of interest" description="Disordered" evidence="1">
    <location>
        <begin position="109"/>
        <end position="130"/>
    </location>
</feature>
<protein>
    <submittedName>
        <fullName evidence="3">Uncharacterized protein</fullName>
    </submittedName>
</protein>
<feature type="transmembrane region" description="Helical" evidence="2">
    <location>
        <begin position="361"/>
        <end position="379"/>
    </location>
</feature>
<accession>A0A8J2X225</accession>
<reference evidence="3" key="1">
    <citation type="submission" date="2021-11" db="EMBL/GenBank/DDBJ databases">
        <authorList>
            <consortium name="Genoscope - CEA"/>
            <person name="William W."/>
        </authorList>
    </citation>
    <scope>NUCLEOTIDE SEQUENCE</scope>
</reference>
<dbReference type="EMBL" id="CAKKNE010000005">
    <property type="protein sequence ID" value="CAH0377091.1"/>
    <property type="molecule type" value="Genomic_DNA"/>
</dbReference>